<feature type="compositionally biased region" description="Polar residues" evidence="1">
    <location>
        <begin position="37"/>
        <end position="62"/>
    </location>
</feature>
<comment type="caution">
    <text evidence="2">The sequence shown here is derived from an EMBL/GenBank/DDBJ whole genome shotgun (WGS) entry which is preliminary data.</text>
</comment>
<gene>
    <name evidence="2" type="ORF">HanXRQr2_Chr09g0362481</name>
</gene>
<organism evidence="2 3">
    <name type="scientific">Helianthus annuus</name>
    <name type="common">Common sunflower</name>
    <dbReference type="NCBI Taxonomy" id="4232"/>
    <lineage>
        <taxon>Eukaryota</taxon>
        <taxon>Viridiplantae</taxon>
        <taxon>Streptophyta</taxon>
        <taxon>Embryophyta</taxon>
        <taxon>Tracheophyta</taxon>
        <taxon>Spermatophyta</taxon>
        <taxon>Magnoliopsida</taxon>
        <taxon>eudicotyledons</taxon>
        <taxon>Gunneridae</taxon>
        <taxon>Pentapetalae</taxon>
        <taxon>asterids</taxon>
        <taxon>campanulids</taxon>
        <taxon>Asterales</taxon>
        <taxon>Asteraceae</taxon>
        <taxon>Asteroideae</taxon>
        <taxon>Heliantheae alliance</taxon>
        <taxon>Heliantheae</taxon>
        <taxon>Helianthus</taxon>
    </lineage>
</organism>
<feature type="region of interest" description="Disordered" evidence="1">
    <location>
        <begin position="1"/>
        <end position="62"/>
    </location>
</feature>
<dbReference type="Proteomes" id="UP000215914">
    <property type="component" value="Unassembled WGS sequence"/>
</dbReference>
<reference evidence="2" key="2">
    <citation type="submission" date="2020-06" db="EMBL/GenBank/DDBJ databases">
        <title>Helianthus annuus Genome sequencing and assembly Release 2.</title>
        <authorList>
            <person name="Gouzy J."/>
            <person name="Langlade N."/>
            <person name="Munos S."/>
        </authorList>
    </citation>
    <scope>NUCLEOTIDE SEQUENCE</scope>
    <source>
        <tissue evidence="2">Leaves</tissue>
    </source>
</reference>
<evidence type="ECO:0000313" key="3">
    <source>
        <dbReference type="Proteomes" id="UP000215914"/>
    </source>
</evidence>
<evidence type="ECO:0000313" key="2">
    <source>
        <dbReference type="EMBL" id="KAF5788731.1"/>
    </source>
</evidence>
<dbReference type="AlphaFoldDB" id="A0A9K3I2P9"/>
<dbReference type="Gramene" id="mRNA:HanXRQr2_Chr09g0362481">
    <property type="protein sequence ID" value="CDS:HanXRQr2_Chr09g0362481.1"/>
    <property type="gene ID" value="HanXRQr2_Chr09g0362481"/>
</dbReference>
<reference evidence="2" key="1">
    <citation type="journal article" date="2017" name="Nature">
        <title>The sunflower genome provides insights into oil metabolism, flowering and Asterid evolution.</title>
        <authorList>
            <person name="Badouin H."/>
            <person name="Gouzy J."/>
            <person name="Grassa C.J."/>
            <person name="Murat F."/>
            <person name="Staton S.E."/>
            <person name="Cottret L."/>
            <person name="Lelandais-Briere C."/>
            <person name="Owens G.L."/>
            <person name="Carrere S."/>
            <person name="Mayjonade B."/>
            <person name="Legrand L."/>
            <person name="Gill N."/>
            <person name="Kane N.C."/>
            <person name="Bowers J.E."/>
            <person name="Hubner S."/>
            <person name="Bellec A."/>
            <person name="Berard A."/>
            <person name="Berges H."/>
            <person name="Blanchet N."/>
            <person name="Boniface M.C."/>
            <person name="Brunel D."/>
            <person name="Catrice O."/>
            <person name="Chaidir N."/>
            <person name="Claudel C."/>
            <person name="Donnadieu C."/>
            <person name="Faraut T."/>
            <person name="Fievet G."/>
            <person name="Helmstetter N."/>
            <person name="King M."/>
            <person name="Knapp S.J."/>
            <person name="Lai Z."/>
            <person name="Le Paslier M.C."/>
            <person name="Lippi Y."/>
            <person name="Lorenzon L."/>
            <person name="Mandel J.R."/>
            <person name="Marage G."/>
            <person name="Marchand G."/>
            <person name="Marquand E."/>
            <person name="Bret-Mestries E."/>
            <person name="Morien E."/>
            <person name="Nambeesan S."/>
            <person name="Nguyen T."/>
            <person name="Pegot-Espagnet P."/>
            <person name="Pouilly N."/>
            <person name="Raftis F."/>
            <person name="Sallet E."/>
            <person name="Schiex T."/>
            <person name="Thomas J."/>
            <person name="Vandecasteele C."/>
            <person name="Vares D."/>
            <person name="Vear F."/>
            <person name="Vautrin S."/>
            <person name="Crespi M."/>
            <person name="Mangin B."/>
            <person name="Burke J.M."/>
            <person name="Salse J."/>
            <person name="Munos S."/>
            <person name="Vincourt P."/>
            <person name="Rieseberg L.H."/>
            <person name="Langlade N.B."/>
        </authorList>
    </citation>
    <scope>NUCLEOTIDE SEQUENCE</scope>
    <source>
        <tissue evidence="2">Leaves</tissue>
    </source>
</reference>
<sequence length="62" mass="7074">MKLFDTLPTTSRCISNDTSDNPMHWSNTQETDEKVNDGSTNNKYTHNFLNPFRPSQSQPNGL</sequence>
<accession>A0A9K3I2P9</accession>
<dbReference type="EMBL" id="MNCJ02000324">
    <property type="protein sequence ID" value="KAF5788731.1"/>
    <property type="molecule type" value="Genomic_DNA"/>
</dbReference>
<evidence type="ECO:0000256" key="1">
    <source>
        <dbReference type="SAM" id="MobiDB-lite"/>
    </source>
</evidence>
<protein>
    <submittedName>
        <fullName evidence="2">Uncharacterized protein</fullName>
    </submittedName>
</protein>
<keyword evidence="3" id="KW-1185">Reference proteome</keyword>
<feature type="compositionally biased region" description="Polar residues" evidence="1">
    <location>
        <begin position="7"/>
        <end position="29"/>
    </location>
</feature>
<proteinExistence type="predicted"/>
<name>A0A9K3I2P9_HELAN</name>